<feature type="compositionally biased region" description="Polar residues" evidence="21">
    <location>
        <begin position="258"/>
        <end position="276"/>
    </location>
</feature>
<dbReference type="FunFam" id="3.10.20.30:FF:000015">
    <property type="entry name" value="Aldehyde oxidase 1"/>
    <property type="match status" value="1"/>
</dbReference>
<comment type="subcellular location">
    <subcellularLocation>
        <location evidence="2">Peroxisome</location>
    </subcellularLocation>
</comment>
<feature type="domain" description="2Fe-2S ferredoxin-type" evidence="22">
    <location>
        <begin position="34"/>
        <end position="123"/>
    </location>
</feature>
<dbReference type="InterPro" id="IPR002346">
    <property type="entry name" value="Mopterin_DH_FAD-bd"/>
</dbReference>
<evidence type="ECO:0000256" key="7">
    <source>
        <dbReference type="ARBA" id="ARBA00022714"/>
    </source>
</evidence>
<evidence type="ECO:0000256" key="20">
    <source>
        <dbReference type="PIRSR" id="PIRSR000127-3"/>
    </source>
</evidence>
<feature type="binding site" evidence="20">
    <location>
        <position position="81"/>
    </location>
    <ligand>
        <name>[2Fe-2S] cluster</name>
        <dbReference type="ChEBI" id="CHEBI:190135"/>
        <label>1</label>
    </ligand>
</feature>
<sequence>MVLPTPPKTASEPPRTSSAADALTPLISTTYTSSDIQCYINGRRTVLRNPNPRWTLLDYIRAQSNLKGTKLGCGEGGCGACTVVLQVAEMHSGRKIIKHSAVNACLFPLIGIDGKHVITIEGIGNVGKPHALQQRIAKLHGSQCGFCTPGIVMSLYAVIRNAYDAETNKFRLGKPDIELQGHLDGNLCRCTGYKSILHAAKTFVVEDLKGEVSWTNDSPNISEDLESEKANTEFEQGGLDYGWNTASCGRPGGCCRDGNSSMGSKSQTSTPPTELASTLDDEPFSTVLDVSQNLDHHGAISGSTYAPPLKSKETQLSKAGVKAATDLECYPLASNDGISQFNMQEYVPDTELIFPPALWKHNSQPLCYGNEKKIWFRPTTIDQLVQLKHVYPSAKLVGGASEVQIEVRFQKYDFAVCVYVSDIPELKDTRLPVDSELDIAKEFVIAANTSLTELENICQIIYSKLGKRAMVLQALRKQLKYFAGRQIRNVASLAGNIATASPISDVNPVLLACGAILEMRNKTRGSWSIPFSKWAVAYRTTSLPPDAILTRIRIPFLISGMREVIKAYKQAKRKDDDIAIVTAAFRVRLDSDGNVEDACFVYGGMAPITKDAAESRDVVLSKCWASCETLDAALATLCRDFDLSYTVPGSMAHYRKTLALSLFFRFWNESISELGIGEVNADLVVEIERAISSGTRDDHNPFEQRVVGQQVPHLSALKQCTGEAQYIDDMSRQDRELYGGLVLSSKAHAKLLKVDWSMAMELPGVVGYIDKSSITEASNVWGSITKDEPFFAMDKVYHHGQVIGMVYADTALEAQAAARAVHIEYEELPVILTIDEAIETNSFFEHGRWLKKGFAVNDKIEEAWASCDRIFAGVTRIGGQEHFYLETNAALAIPSGEDGQMEIWSSTQNTMETQEFVSQVLGVSSNRVNARVKRMGGAFGGKESRSVPFACYVAIAAKKENRPVRIMLNRDEDMLLSGQRHPVQARWKVGVMEDGKLVALEADVYDNAGFSHDMSGAVMDRCITHFENCYQIPHVHLRGHVCKTNTHSNTAFRGFGAPQGMYFAETIMHRVAEELGMDVDELRRKNLYKIGEYTPFCQQIDEDWHVPMLLDQLAQSSNYAKRKVAVHNFNAHNRWKKRGISLIPTKFGLSFATALHLNQASANVRIFHDGSILLHHGGTEMGQGLYTKMCQIAAQELDVPLDSVYTQDSQTYQTPNASPTAASSGSDLNGMAVKDACEQLNERLQPYRDKLRKDTPFCSIVHAAYLDRVNLTANGFWKMPRVGYQWGVTDPAIAKPMYYYFTQGAAVSEVELDLLTGDHTVLRTDILMDVGNSINPAIDYGQIEGAFIQGLGLFTTEESLWTPSGQLYTRGPGTYKIPTFNSIPQIFNVSMLREDNDGNKLNWNHLRSVQSSKGIGEPPLFLGATVFFALREAVRAAREMNGVGREEDAEDGVWPLTSPATAEKLRLAVGDRLVKMARVERNEGERPFLIGVA</sequence>
<dbReference type="GO" id="GO:0071949">
    <property type="term" value="F:FAD binding"/>
    <property type="evidence" value="ECO:0007669"/>
    <property type="project" value="InterPro"/>
</dbReference>
<evidence type="ECO:0000313" key="25">
    <source>
        <dbReference type="Proteomes" id="UP000700596"/>
    </source>
</evidence>
<dbReference type="PROSITE" id="PS00197">
    <property type="entry name" value="2FE2S_FER_1"/>
    <property type="match status" value="1"/>
</dbReference>
<dbReference type="PANTHER" id="PTHR45444">
    <property type="entry name" value="XANTHINE DEHYDROGENASE"/>
    <property type="match status" value="1"/>
</dbReference>
<dbReference type="InterPro" id="IPR005107">
    <property type="entry name" value="CO_DH_flav_C"/>
</dbReference>
<dbReference type="InterPro" id="IPR036884">
    <property type="entry name" value="2Fe-2S-bd_dom_sf"/>
</dbReference>
<comment type="similarity">
    <text evidence="3">Belongs to the xanthine dehydrogenase family.</text>
</comment>
<dbReference type="FunFam" id="3.30.43.10:FF:000001">
    <property type="entry name" value="Xanthine dehydrogenase/oxidase"/>
    <property type="match status" value="1"/>
</dbReference>
<dbReference type="EC" id="1.17.1.4" evidence="4"/>
<dbReference type="Gene3D" id="3.90.1170.50">
    <property type="entry name" value="Aldehyde oxidase/xanthine dehydrogenase, a/b hammerhead"/>
    <property type="match status" value="1"/>
</dbReference>
<dbReference type="Pfam" id="PF03450">
    <property type="entry name" value="CO_deh_flav_C"/>
    <property type="match status" value="1"/>
</dbReference>
<dbReference type="SMART" id="SM01092">
    <property type="entry name" value="CO_deh_flav_C"/>
    <property type="match status" value="1"/>
</dbReference>
<evidence type="ECO:0000256" key="18">
    <source>
        <dbReference type="PIRSR" id="PIRSR000127-1"/>
    </source>
</evidence>
<keyword evidence="6" id="KW-0285">Flavoprotein</keyword>
<dbReference type="GO" id="GO:0006145">
    <property type="term" value="P:purine nucleobase catabolic process"/>
    <property type="evidence" value="ECO:0007669"/>
    <property type="project" value="UniProtKB-ARBA"/>
</dbReference>
<comment type="catalytic activity">
    <reaction evidence="17">
        <text>hypoxanthine + NAD(+) + H2O = xanthine + NADH + H(+)</text>
        <dbReference type="Rhea" id="RHEA:24670"/>
        <dbReference type="ChEBI" id="CHEBI:15377"/>
        <dbReference type="ChEBI" id="CHEBI:15378"/>
        <dbReference type="ChEBI" id="CHEBI:17368"/>
        <dbReference type="ChEBI" id="CHEBI:17712"/>
        <dbReference type="ChEBI" id="CHEBI:57540"/>
        <dbReference type="ChEBI" id="CHEBI:57945"/>
        <dbReference type="EC" id="1.17.1.4"/>
    </reaction>
</comment>
<evidence type="ECO:0000259" key="23">
    <source>
        <dbReference type="PROSITE" id="PS51387"/>
    </source>
</evidence>
<keyword evidence="9 19" id="KW-0274">FAD</keyword>
<evidence type="ECO:0000259" key="22">
    <source>
        <dbReference type="PROSITE" id="PS51085"/>
    </source>
</evidence>
<feature type="binding site" evidence="20">
    <location>
        <position position="939"/>
    </location>
    <ligand>
        <name>Mo-molybdopterin</name>
        <dbReference type="ChEBI" id="CHEBI:71302"/>
    </ligand>
    <ligandPart>
        <name>Mo</name>
        <dbReference type="ChEBI" id="CHEBI:28685"/>
    </ligandPart>
</feature>
<dbReference type="FunFam" id="3.30.365.10:FF:000001">
    <property type="entry name" value="Xanthine dehydrogenase oxidase"/>
    <property type="match status" value="1"/>
</dbReference>
<keyword evidence="8 20" id="KW-0479">Metal-binding</keyword>
<evidence type="ECO:0000313" key="24">
    <source>
        <dbReference type="EMBL" id="KAH7109448.1"/>
    </source>
</evidence>
<dbReference type="FunFam" id="3.30.365.10:FF:000003">
    <property type="entry name" value="Aldehyde oxidase 1"/>
    <property type="match status" value="1"/>
</dbReference>
<dbReference type="Gene3D" id="3.30.365.10">
    <property type="entry name" value="Aldehyde oxidase/xanthine dehydrogenase, molybdopterin binding domain"/>
    <property type="match status" value="4"/>
</dbReference>
<feature type="binding site" evidence="19">
    <location>
        <position position="482"/>
    </location>
    <ligand>
        <name>FAD</name>
        <dbReference type="ChEBI" id="CHEBI:57692"/>
    </ligand>
</feature>
<dbReference type="GO" id="GO:0051537">
    <property type="term" value="F:2 iron, 2 sulfur cluster binding"/>
    <property type="evidence" value="ECO:0007669"/>
    <property type="project" value="UniProtKB-KW"/>
</dbReference>
<dbReference type="Gene3D" id="3.10.20.30">
    <property type="match status" value="1"/>
</dbReference>
<evidence type="ECO:0000256" key="4">
    <source>
        <dbReference type="ARBA" id="ARBA00013123"/>
    </source>
</evidence>
<feature type="binding site" evidence="19">
    <location>
        <begin position="492"/>
        <end position="496"/>
    </location>
    <ligand>
        <name>FAD</name>
        <dbReference type="ChEBI" id="CHEBI:57692"/>
    </ligand>
</feature>
<dbReference type="InterPro" id="IPR002888">
    <property type="entry name" value="2Fe-2S-bd"/>
</dbReference>
<evidence type="ECO:0000256" key="11">
    <source>
        <dbReference type="ARBA" id="ARBA00023004"/>
    </source>
</evidence>
<gene>
    <name evidence="24" type="ORF">B0J11DRAFT_236633</name>
</gene>
<comment type="cofactor">
    <cofactor evidence="20">
        <name>[2Fe-2S] cluster</name>
        <dbReference type="ChEBI" id="CHEBI:190135"/>
    </cofactor>
    <text evidence="20">Binds 2 [2Fe-2S] clusters.</text>
</comment>
<dbReference type="Gene3D" id="1.10.150.120">
    <property type="entry name" value="[2Fe-2S]-binding domain"/>
    <property type="match status" value="1"/>
</dbReference>
<dbReference type="SUPFAM" id="SSF55447">
    <property type="entry name" value="CO dehydrogenase flavoprotein C-terminal domain-like"/>
    <property type="match status" value="1"/>
</dbReference>
<feature type="binding site" evidence="20">
    <location>
        <position position="1053"/>
    </location>
    <ligand>
        <name>Mo-molybdopterin</name>
        <dbReference type="ChEBI" id="CHEBI:71302"/>
    </ligand>
    <ligandPart>
        <name>Mo</name>
        <dbReference type="ChEBI" id="CHEBI:28685"/>
    </ligandPart>
</feature>
<evidence type="ECO:0000256" key="9">
    <source>
        <dbReference type="ARBA" id="ARBA00022827"/>
    </source>
</evidence>
<dbReference type="InterPro" id="IPR016208">
    <property type="entry name" value="Ald_Oxase/xanthine_DH-like"/>
</dbReference>
<organism evidence="24 25">
    <name type="scientific">Dendryphion nanum</name>
    <dbReference type="NCBI Taxonomy" id="256645"/>
    <lineage>
        <taxon>Eukaryota</taxon>
        <taxon>Fungi</taxon>
        <taxon>Dikarya</taxon>
        <taxon>Ascomycota</taxon>
        <taxon>Pezizomycotina</taxon>
        <taxon>Dothideomycetes</taxon>
        <taxon>Pleosporomycetidae</taxon>
        <taxon>Pleosporales</taxon>
        <taxon>Torulaceae</taxon>
        <taxon>Dendryphion</taxon>
    </lineage>
</organism>
<dbReference type="Proteomes" id="UP000700596">
    <property type="component" value="Unassembled WGS sequence"/>
</dbReference>
<dbReference type="EMBL" id="JAGMWT010000032">
    <property type="protein sequence ID" value="KAH7109448.1"/>
    <property type="molecule type" value="Genomic_DNA"/>
</dbReference>
<dbReference type="FunFam" id="3.30.365.10:FF:000002">
    <property type="entry name" value="Xanthine dehydrogenase oxidase"/>
    <property type="match status" value="1"/>
</dbReference>
<dbReference type="InterPro" id="IPR036010">
    <property type="entry name" value="2Fe-2S_ferredoxin-like_sf"/>
</dbReference>
<feature type="binding site" evidence="19">
    <location>
        <position position="549"/>
    </location>
    <ligand>
        <name>FAD</name>
        <dbReference type="ChEBI" id="CHEBI:57692"/>
    </ligand>
</feature>
<dbReference type="Gene3D" id="3.30.390.50">
    <property type="entry name" value="CO dehydrogenase flavoprotein, C-terminal domain"/>
    <property type="match status" value="1"/>
</dbReference>
<dbReference type="InterPro" id="IPR006058">
    <property type="entry name" value="2Fe2S_fd_BS"/>
</dbReference>
<feature type="binding site" evidence="20">
    <location>
        <position position="105"/>
    </location>
    <ligand>
        <name>[2Fe-2S] cluster</name>
        <dbReference type="ChEBI" id="CHEBI:190135"/>
        <label>1</label>
    </ligand>
</feature>
<dbReference type="FunFam" id="3.30.365.10:FF:000004">
    <property type="entry name" value="Xanthine dehydrogenase oxidase"/>
    <property type="match status" value="1"/>
</dbReference>
<comment type="cofactor">
    <cofactor evidence="1 19">
        <name>FAD</name>
        <dbReference type="ChEBI" id="CHEBI:57692"/>
    </cofactor>
</comment>
<dbReference type="GO" id="GO:0004854">
    <property type="term" value="F:xanthine dehydrogenase activity"/>
    <property type="evidence" value="ECO:0007669"/>
    <property type="project" value="UniProtKB-EC"/>
</dbReference>
<evidence type="ECO:0000256" key="17">
    <source>
        <dbReference type="ARBA" id="ARBA00049517"/>
    </source>
</evidence>
<dbReference type="SUPFAM" id="SSF54665">
    <property type="entry name" value="CO dehydrogenase molybdoprotein N-domain-like"/>
    <property type="match status" value="1"/>
</dbReference>
<feature type="binding site" evidence="19">
    <location>
        <position position="569"/>
    </location>
    <ligand>
        <name>FAD</name>
        <dbReference type="ChEBI" id="CHEBI:57692"/>
    </ligand>
</feature>
<accession>A0A9P9CYS3</accession>
<dbReference type="InterPro" id="IPR012675">
    <property type="entry name" value="Beta-grasp_dom_sf"/>
</dbReference>
<proteinExistence type="inferred from homology"/>
<dbReference type="SUPFAM" id="SSF56176">
    <property type="entry name" value="FAD-binding/transporter-associated domain-like"/>
    <property type="match status" value="1"/>
</dbReference>
<evidence type="ECO:0000256" key="16">
    <source>
        <dbReference type="ARBA" id="ARBA00049017"/>
    </source>
</evidence>
<keyword evidence="12 20" id="KW-0411">Iron-sulfur</keyword>
<dbReference type="PROSITE" id="PS51085">
    <property type="entry name" value="2FE2S_FER_2"/>
    <property type="match status" value="1"/>
</dbReference>
<dbReference type="InterPro" id="IPR046867">
    <property type="entry name" value="AldOxase/xan_DH_MoCoBD2"/>
</dbReference>
<dbReference type="Pfam" id="PF20256">
    <property type="entry name" value="MoCoBD_2"/>
    <property type="match status" value="1"/>
</dbReference>
<dbReference type="InterPro" id="IPR008274">
    <property type="entry name" value="AldOxase/xan_DH_MoCoBD1"/>
</dbReference>
<dbReference type="PIRSF" id="PIRSF000127">
    <property type="entry name" value="Xanthine_DH"/>
    <property type="match status" value="1"/>
</dbReference>
<dbReference type="GO" id="GO:0005777">
    <property type="term" value="C:peroxisome"/>
    <property type="evidence" value="ECO:0007669"/>
    <property type="project" value="UniProtKB-SubCell"/>
</dbReference>
<dbReference type="PROSITE" id="PS51387">
    <property type="entry name" value="FAD_PCMH"/>
    <property type="match status" value="1"/>
</dbReference>
<protein>
    <recommendedName>
        <fullName evidence="4">xanthine dehydrogenase</fullName>
        <ecNumber evidence="4">1.17.1.4</ecNumber>
    </recommendedName>
</protein>
<dbReference type="InterPro" id="IPR036856">
    <property type="entry name" value="Ald_Oxase/Xan_DH_a/b_sf"/>
</dbReference>
<dbReference type="InterPro" id="IPR016167">
    <property type="entry name" value="FAD-bd_PCMH_sub1"/>
</dbReference>
<keyword evidence="11 20" id="KW-0408">Iron</keyword>
<keyword evidence="5 20" id="KW-0500">Molybdenum</keyword>
<dbReference type="PANTHER" id="PTHR45444:SF3">
    <property type="entry name" value="XANTHINE DEHYDROGENASE"/>
    <property type="match status" value="1"/>
</dbReference>
<dbReference type="InterPro" id="IPR000674">
    <property type="entry name" value="Ald_Oxase/Xan_DH_a/b"/>
</dbReference>
<evidence type="ECO:0000256" key="2">
    <source>
        <dbReference type="ARBA" id="ARBA00004275"/>
    </source>
</evidence>
<feature type="binding site" evidence="20">
    <location>
        <position position="1222"/>
    </location>
    <ligand>
        <name>Mo-molybdopterin</name>
        <dbReference type="ChEBI" id="CHEBI:71302"/>
    </ligand>
    <ligandPart>
        <name>Mo</name>
        <dbReference type="ChEBI" id="CHEBI:28685"/>
    </ligandPart>
</feature>
<dbReference type="InterPro" id="IPR016166">
    <property type="entry name" value="FAD-bd_PCMH"/>
</dbReference>
<evidence type="ECO:0000256" key="6">
    <source>
        <dbReference type="ARBA" id="ARBA00022630"/>
    </source>
</evidence>
<dbReference type="InterPro" id="IPR037165">
    <property type="entry name" value="AldOxase/xan_DH_Mopterin-bd_sf"/>
</dbReference>
<keyword evidence="14" id="KW-0576">Peroxisome</keyword>
<evidence type="ECO:0000256" key="19">
    <source>
        <dbReference type="PIRSR" id="PIRSR000127-2"/>
    </source>
</evidence>
<comment type="cofactor">
    <cofactor evidence="15">
        <name>[2Fe-2S] cluster</name>
        <dbReference type="ChEBI" id="CHEBI:190135"/>
    </cofactor>
</comment>
<dbReference type="FunFam" id="3.90.1170.50:FF:000001">
    <property type="entry name" value="Aldehyde oxidase 1"/>
    <property type="match status" value="1"/>
</dbReference>
<evidence type="ECO:0000256" key="21">
    <source>
        <dbReference type="SAM" id="MobiDB-lite"/>
    </source>
</evidence>
<dbReference type="SUPFAM" id="SSF47741">
    <property type="entry name" value="CO dehydrogenase ISP C-domain like"/>
    <property type="match status" value="1"/>
</dbReference>
<dbReference type="InterPro" id="IPR036683">
    <property type="entry name" value="CO_DH_flav_C_dom_sf"/>
</dbReference>
<dbReference type="Pfam" id="PF02738">
    <property type="entry name" value="MoCoBD_1"/>
    <property type="match status" value="1"/>
</dbReference>
<feature type="binding site" evidence="19">
    <location>
        <position position="1021"/>
    </location>
    <ligand>
        <name>substrate</name>
    </ligand>
</feature>
<feature type="binding site" evidence="19">
    <location>
        <position position="943"/>
    </location>
    <ligand>
        <name>substrate</name>
    </ligand>
</feature>
<dbReference type="Pfam" id="PF00941">
    <property type="entry name" value="FAD_binding_5"/>
    <property type="match status" value="1"/>
</dbReference>
<reference evidence="24" key="1">
    <citation type="journal article" date="2021" name="Nat. Commun.">
        <title>Genetic determinants of endophytism in the Arabidopsis root mycobiome.</title>
        <authorList>
            <person name="Mesny F."/>
            <person name="Miyauchi S."/>
            <person name="Thiergart T."/>
            <person name="Pickel B."/>
            <person name="Atanasova L."/>
            <person name="Karlsson M."/>
            <person name="Huettel B."/>
            <person name="Barry K.W."/>
            <person name="Haridas S."/>
            <person name="Chen C."/>
            <person name="Bauer D."/>
            <person name="Andreopoulos W."/>
            <person name="Pangilinan J."/>
            <person name="LaButti K."/>
            <person name="Riley R."/>
            <person name="Lipzen A."/>
            <person name="Clum A."/>
            <person name="Drula E."/>
            <person name="Henrissat B."/>
            <person name="Kohler A."/>
            <person name="Grigoriev I.V."/>
            <person name="Martin F.M."/>
            <person name="Hacquard S."/>
        </authorList>
    </citation>
    <scope>NUCLEOTIDE SEQUENCE</scope>
    <source>
        <strain evidence="24">MPI-CAGE-CH-0243</strain>
    </source>
</reference>
<evidence type="ECO:0000256" key="5">
    <source>
        <dbReference type="ARBA" id="ARBA00022505"/>
    </source>
</evidence>
<dbReference type="SUPFAM" id="SSF54292">
    <property type="entry name" value="2Fe-2S ferredoxin-like"/>
    <property type="match status" value="1"/>
</dbReference>
<dbReference type="GO" id="GO:0005506">
    <property type="term" value="F:iron ion binding"/>
    <property type="evidence" value="ECO:0007669"/>
    <property type="project" value="InterPro"/>
</dbReference>
<dbReference type="Gene3D" id="3.30.465.10">
    <property type="match status" value="1"/>
</dbReference>
<feature type="binding site" evidence="19">
    <location>
        <begin position="396"/>
        <end position="403"/>
    </location>
    <ligand>
        <name>FAD</name>
        <dbReference type="ChEBI" id="CHEBI:57692"/>
    </ligand>
</feature>
<name>A0A9P9CYS3_9PLEO</name>
<dbReference type="Pfam" id="PF00111">
    <property type="entry name" value="Fer2"/>
    <property type="match status" value="1"/>
</dbReference>
<dbReference type="Gene3D" id="3.30.43.10">
    <property type="entry name" value="Uridine Diphospho-n-acetylenolpyruvylglucosamine Reductase, domain 2"/>
    <property type="match status" value="1"/>
</dbReference>
<feature type="binding site" evidence="19">
    <location>
        <position position="505"/>
    </location>
    <ligand>
        <name>FAD</name>
        <dbReference type="ChEBI" id="CHEBI:57692"/>
    </ligand>
</feature>
<dbReference type="InterPro" id="IPR036318">
    <property type="entry name" value="FAD-bd_PCMH-like_sf"/>
</dbReference>
<feature type="binding site" evidence="20">
    <location>
        <position position="147"/>
    </location>
    <ligand>
        <name>[2Fe-2S] cluster</name>
        <dbReference type="ChEBI" id="CHEBI:190135"/>
        <label>2</label>
    </ligand>
</feature>
<evidence type="ECO:0000256" key="15">
    <source>
        <dbReference type="ARBA" id="ARBA00034078"/>
    </source>
</evidence>
<feature type="binding site" evidence="20">
    <location>
        <position position="144"/>
    </location>
    <ligand>
        <name>[2Fe-2S] cluster</name>
        <dbReference type="ChEBI" id="CHEBI:190135"/>
        <label>2</label>
    </ligand>
</feature>
<evidence type="ECO:0000256" key="14">
    <source>
        <dbReference type="ARBA" id="ARBA00023140"/>
    </source>
</evidence>
<evidence type="ECO:0000256" key="8">
    <source>
        <dbReference type="ARBA" id="ARBA00022723"/>
    </source>
</evidence>
<dbReference type="Pfam" id="PF01315">
    <property type="entry name" value="Ald_Xan_dh_C"/>
    <property type="match status" value="1"/>
</dbReference>
<feature type="binding site" evidence="20">
    <location>
        <position position="78"/>
    </location>
    <ligand>
        <name>[2Fe-2S] cluster</name>
        <dbReference type="ChEBI" id="CHEBI:190135"/>
        <label>1</label>
    </ligand>
</feature>
<evidence type="ECO:0000256" key="10">
    <source>
        <dbReference type="ARBA" id="ARBA00023002"/>
    </source>
</evidence>
<dbReference type="InterPro" id="IPR001041">
    <property type="entry name" value="2Fe-2S_ferredoxin-type"/>
</dbReference>
<evidence type="ECO:0000256" key="1">
    <source>
        <dbReference type="ARBA" id="ARBA00001974"/>
    </source>
</evidence>
<feature type="binding site" evidence="19">
    <location>
        <position position="1055"/>
    </location>
    <ligand>
        <name>substrate</name>
    </ligand>
</feature>
<keyword evidence="25" id="KW-1185">Reference proteome</keyword>
<evidence type="ECO:0000256" key="13">
    <source>
        <dbReference type="ARBA" id="ARBA00023027"/>
    </source>
</evidence>
<comment type="cofactor">
    <cofactor evidence="20">
        <name>Mo-molybdopterin</name>
        <dbReference type="ChEBI" id="CHEBI:71302"/>
    </cofactor>
    <text evidence="20">Binds 1 Mo-molybdopterin (Mo-MPT) cofactor per subunit.</text>
</comment>
<feature type="region of interest" description="Disordered" evidence="21">
    <location>
        <begin position="258"/>
        <end position="279"/>
    </location>
</feature>
<keyword evidence="10" id="KW-0560">Oxidoreductase</keyword>
<keyword evidence="13" id="KW-0520">NAD</keyword>
<feature type="binding site" evidence="20">
    <location>
        <position position="73"/>
    </location>
    <ligand>
        <name>[2Fe-2S] cluster</name>
        <dbReference type="ChEBI" id="CHEBI:190135"/>
        <label>1</label>
    </ligand>
</feature>
<evidence type="ECO:0000256" key="3">
    <source>
        <dbReference type="ARBA" id="ARBA00006849"/>
    </source>
</evidence>
<comment type="caution">
    <text evidence="24">The sequence shown here is derived from an EMBL/GenBank/DDBJ whole genome shotgun (WGS) entry which is preliminary data.</text>
</comment>
<dbReference type="Pfam" id="PF01799">
    <property type="entry name" value="Fer2_2"/>
    <property type="match status" value="1"/>
</dbReference>
<comment type="catalytic activity">
    <reaction evidence="16">
        <text>xanthine + NAD(+) + H2O = urate + NADH + H(+)</text>
        <dbReference type="Rhea" id="RHEA:16669"/>
        <dbReference type="ChEBI" id="CHEBI:15377"/>
        <dbReference type="ChEBI" id="CHEBI:15378"/>
        <dbReference type="ChEBI" id="CHEBI:17712"/>
        <dbReference type="ChEBI" id="CHEBI:17775"/>
        <dbReference type="ChEBI" id="CHEBI:57540"/>
        <dbReference type="ChEBI" id="CHEBI:57945"/>
        <dbReference type="EC" id="1.17.1.4"/>
    </reaction>
</comment>
<keyword evidence="7 20" id="KW-0001">2Fe-2S</keyword>
<evidence type="ECO:0000256" key="12">
    <source>
        <dbReference type="ARBA" id="ARBA00023014"/>
    </source>
</evidence>
<dbReference type="InterPro" id="IPR016169">
    <property type="entry name" value="FAD-bd_PCMH_sub2"/>
</dbReference>
<dbReference type="OrthoDB" id="8300278at2759"/>
<feature type="active site" description="Proton acceptor" evidence="18">
    <location>
        <position position="1417"/>
    </location>
</feature>
<dbReference type="SUPFAM" id="SSF56003">
    <property type="entry name" value="Molybdenum cofactor-binding domain"/>
    <property type="match status" value="1"/>
</dbReference>
<feature type="binding site" evidence="20">
    <location>
        <position position="188"/>
    </location>
    <ligand>
        <name>[2Fe-2S] cluster</name>
        <dbReference type="ChEBI" id="CHEBI:190135"/>
        <label>2</label>
    </ligand>
</feature>
<feature type="binding site" evidence="20">
    <location>
        <position position="190"/>
    </location>
    <ligand>
        <name>[2Fe-2S] cluster</name>
        <dbReference type="ChEBI" id="CHEBI:190135"/>
        <label>2</label>
    </ligand>
</feature>
<dbReference type="SMART" id="SM01008">
    <property type="entry name" value="Ald_Xan_dh_C"/>
    <property type="match status" value="1"/>
</dbReference>
<feature type="binding site" evidence="20">
    <location>
        <position position="908"/>
    </location>
    <ligand>
        <name>Mo-molybdopterin</name>
        <dbReference type="ChEBI" id="CHEBI:71302"/>
    </ligand>
    <ligandPart>
        <name>Mo</name>
        <dbReference type="ChEBI" id="CHEBI:28685"/>
    </ligandPart>
</feature>
<feature type="domain" description="FAD-binding PCMH-type" evidence="23">
    <location>
        <begin position="368"/>
        <end position="559"/>
    </location>
</feature>